<name>A0A8J9W1P9_9NEOP</name>
<feature type="coiled-coil region" evidence="1">
    <location>
        <begin position="405"/>
        <end position="432"/>
    </location>
</feature>
<evidence type="ECO:0000313" key="4">
    <source>
        <dbReference type="Proteomes" id="UP000838878"/>
    </source>
</evidence>
<keyword evidence="1" id="KW-0175">Coiled coil</keyword>
<sequence>MESQRTIGIAPNPDCVKGAVACQCELGREKLLTAPPYKRATASLDDEAKSRLQTAPCTRDLEQYKCPVSHIPVNFKSPLHPNEVFNKVFPSNTPIKLVKRKLAKLLSVSNNNLVLAKNRNVLKDTGLLSDLKTDALGNLMIDVFTKDSEDFSLSSIPKELYVHELIQTMMPKKKSMPFIAIKFRIRNQNGIFTRSYHSIMKIHEVKKNLAGVFQVDPDNLVLLREEKPLKDRMALLDLDYDKYGIVEVELLTKDNVKLNLEKLYKEMPINDVLTVMVPFGSTLKHINVEIFSEPMRKPFLGGYRNVHTGATYHHAYTQTPQKPEKVPPENKNCRDTQTAEMREKINDTNYSRATQMNSVNAYIPNVTDKIIVPQPYETYDEMIARLNHNHYAAVIQRAFRHHQFRQKVERWLKECTERIARMEEEKRLEREAKERRSRRDLITKTFPKTREDFDQLYAMVDRWKHAEIARISQLHSKGPKIAEFTLLLDKEVELLRCIESYRVKVKEDSKKIKEKQFLEEISKPIAWYGRDGKVITMETVEIQKARKLKELYNSFIREDIDGKERIELLVNMKFALQEFRHPLAEEIITLLDRECDLLVRKCNDYQLEFLRRRTSACVFQLIKTSELNSGVTKCKDIRDYRKMENDRLQFCEMCHQVKLNTDFPLNAKMSGFLVCTSCSWKDVSERCWIDMTPYKFILRAVQRDERRRKCWGSLAFVLQEKDIFFIVEKLWHSHSAISECCDMTELRLCRWHVKEDWSPWNCFLITLQEMKAHLKLDNPEEVYDEELVQKVRNKHKIAKANFEQLLTVNKRFTESGDWSNIRAPAISRAEAVDRI</sequence>
<protein>
    <recommendedName>
        <fullName evidence="2">IQ motif and ubiquitin-like domain-containing protein</fullName>
    </recommendedName>
</protein>
<accession>A0A8J9W1P9</accession>
<dbReference type="OrthoDB" id="10265862at2759"/>
<dbReference type="Pfam" id="PF25805">
    <property type="entry name" value="IQUB"/>
    <property type="match status" value="1"/>
</dbReference>
<evidence type="ECO:0000313" key="3">
    <source>
        <dbReference type="EMBL" id="CAH0723792.1"/>
    </source>
</evidence>
<feature type="domain" description="IQ motif and ubiquitin-like" evidence="2">
    <location>
        <begin position="509"/>
        <end position="643"/>
    </location>
</feature>
<dbReference type="GO" id="GO:0060271">
    <property type="term" value="P:cilium assembly"/>
    <property type="evidence" value="ECO:0007669"/>
    <property type="project" value="TreeGrafter"/>
</dbReference>
<keyword evidence="4" id="KW-1185">Reference proteome</keyword>
<dbReference type="GO" id="GO:0001669">
    <property type="term" value="C:acrosomal vesicle"/>
    <property type="evidence" value="ECO:0007669"/>
    <property type="project" value="TreeGrafter"/>
</dbReference>
<dbReference type="InterPro" id="IPR037695">
    <property type="entry name" value="IQUB"/>
</dbReference>
<dbReference type="GO" id="GO:0030317">
    <property type="term" value="P:flagellated sperm motility"/>
    <property type="evidence" value="ECO:0007669"/>
    <property type="project" value="TreeGrafter"/>
</dbReference>
<feature type="non-terminal residue" evidence="3">
    <location>
        <position position="835"/>
    </location>
</feature>
<dbReference type="PANTHER" id="PTHR21074">
    <property type="entry name" value="IQ AND UBIQUITIN-LIKE DOMAIN-CONTAINING PROTEIN"/>
    <property type="match status" value="1"/>
</dbReference>
<dbReference type="PANTHER" id="PTHR21074:SF0">
    <property type="entry name" value="IQ AND UBIQUITIN-LIKE DOMAIN-CONTAINING PROTEIN"/>
    <property type="match status" value="1"/>
</dbReference>
<dbReference type="EMBL" id="OV170224">
    <property type="protein sequence ID" value="CAH0723792.1"/>
    <property type="molecule type" value="Genomic_DNA"/>
</dbReference>
<evidence type="ECO:0000259" key="2">
    <source>
        <dbReference type="Pfam" id="PF25805"/>
    </source>
</evidence>
<evidence type="ECO:0000256" key="1">
    <source>
        <dbReference type="SAM" id="Coils"/>
    </source>
</evidence>
<reference evidence="3" key="1">
    <citation type="submission" date="2021-12" db="EMBL/GenBank/DDBJ databases">
        <authorList>
            <person name="Martin H S."/>
        </authorList>
    </citation>
    <scope>NUCLEOTIDE SEQUENCE</scope>
</reference>
<dbReference type="GO" id="GO:0031514">
    <property type="term" value="C:motile cilium"/>
    <property type="evidence" value="ECO:0007669"/>
    <property type="project" value="TreeGrafter"/>
</dbReference>
<dbReference type="AlphaFoldDB" id="A0A8J9W1P9"/>
<dbReference type="Proteomes" id="UP000838878">
    <property type="component" value="Chromosome 4"/>
</dbReference>
<dbReference type="SUPFAM" id="SSF54236">
    <property type="entry name" value="Ubiquitin-like"/>
    <property type="match status" value="1"/>
</dbReference>
<dbReference type="InterPro" id="IPR029071">
    <property type="entry name" value="Ubiquitin-like_domsf"/>
</dbReference>
<proteinExistence type="predicted"/>
<gene>
    <name evidence="3" type="ORF">BINO364_LOCUS9569</name>
</gene>
<dbReference type="InterPro" id="IPR057887">
    <property type="entry name" value="IQUB_helical"/>
</dbReference>
<organism evidence="3 4">
    <name type="scientific">Brenthis ino</name>
    <name type="common">lesser marbled fritillary</name>
    <dbReference type="NCBI Taxonomy" id="405034"/>
    <lineage>
        <taxon>Eukaryota</taxon>
        <taxon>Metazoa</taxon>
        <taxon>Ecdysozoa</taxon>
        <taxon>Arthropoda</taxon>
        <taxon>Hexapoda</taxon>
        <taxon>Insecta</taxon>
        <taxon>Pterygota</taxon>
        <taxon>Neoptera</taxon>
        <taxon>Endopterygota</taxon>
        <taxon>Lepidoptera</taxon>
        <taxon>Glossata</taxon>
        <taxon>Ditrysia</taxon>
        <taxon>Papilionoidea</taxon>
        <taxon>Nymphalidae</taxon>
        <taxon>Heliconiinae</taxon>
        <taxon>Argynnini</taxon>
        <taxon>Brenthis</taxon>
    </lineage>
</organism>